<organism evidence="7 8">
    <name type="scientific">Rhizobium loti</name>
    <name type="common">Mesorhizobium loti</name>
    <dbReference type="NCBI Taxonomy" id="381"/>
    <lineage>
        <taxon>Bacteria</taxon>
        <taxon>Pseudomonadati</taxon>
        <taxon>Pseudomonadota</taxon>
        <taxon>Alphaproteobacteria</taxon>
        <taxon>Hyphomicrobiales</taxon>
        <taxon>Phyllobacteriaceae</taxon>
        <taxon>Mesorhizobium</taxon>
    </lineage>
</organism>
<dbReference type="NCBIfam" id="NF007739">
    <property type="entry name" value="PRK10419.1"/>
    <property type="match status" value="2"/>
</dbReference>
<evidence type="ECO:0000256" key="1">
    <source>
        <dbReference type="ARBA" id="ARBA00004417"/>
    </source>
</evidence>
<dbReference type="SUPFAM" id="SSF52540">
    <property type="entry name" value="P-loop containing nucleoside triphosphate hydrolases"/>
    <property type="match status" value="2"/>
</dbReference>
<dbReference type="GO" id="GO:0015833">
    <property type="term" value="P:peptide transport"/>
    <property type="evidence" value="ECO:0007669"/>
    <property type="project" value="InterPro"/>
</dbReference>
<sequence>MTAGAGKKRTGAAAPVTAGPVLDIAGLSVSVRGEDGEREVVSDLSLTLARGETLCIAGESGSGKSMTALAIMQLLPQPAAHISAGRIRLGDTDLADLDDRQMRRIRGDRIAMIFQEPMTSLNPVLSIGRQLTESIEAHTSLSQSEARQRAIEALKAVRISEAESRLKQFPHELSGGMRQRVMIAMALALEPDVLIADEPTTALDVTVQGEVLELLRDLQRQHGTSVILITHDMGVVAEMADRVIIMRHGRMVEEGKTADIFARPQADYTRELLAAVPRIGSGVGRQKSRDAEAATPANVAEVRDLHVRFDLHGGFFGRVNRRVHAVEGVSFSIAPNETLALVGESGCGKSTIAKALAGLVPYSGDIVIGGRNLSGLGRDERKAVRRDVQMIFQDPYASLDPRMRVGDLVAEPLLIHGIASKDERSQRVAALFERVGLSADQMELYPHEFSGGQRQRVCIARALALRPKLIIADESVSALDVSVQARVLDLLKELQREFGVAYLFISHDMAVVENISDRVAVMYLGQIVEMGTRDQLFSNPRHPYTRRLIEAVPVADPGKRRSRFARLDQEIPSSTRKIGETPARLVLSDVGGGHLVAAGS</sequence>
<feature type="domain" description="ABC transporter" evidence="6">
    <location>
        <begin position="302"/>
        <end position="549"/>
    </location>
</feature>
<dbReference type="AlphaFoldDB" id="A0A8E3B3T6"/>
<feature type="domain" description="ABC transporter" evidence="6">
    <location>
        <begin position="22"/>
        <end position="273"/>
    </location>
</feature>
<evidence type="ECO:0000259" key="6">
    <source>
        <dbReference type="PROSITE" id="PS50893"/>
    </source>
</evidence>
<keyword evidence="5 7" id="KW-0067">ATP-binding</keyword>
<dbReference type="GO" id="GO:0005886">
    <property type="term" value="C:plasma membrane"/>
    <property type="evidence" value="ECO:0007669"/>
    <property type="project" value="UniProtKB-SubCell"/>
</dbReference>
<keyword evidence="4" id="KW-0547">Nucleotide-binding</keyword>
<comment type="caution">
    <text evidence="7">The sequence shown here is derived from an EMBL/GenBank/DDBJ whole genome shotgun (WGS) entry which is preliminary data.</text>
</comment>
<accession>A0A8E3B3T6</accession>
<dbReference type="FunFam" id="3.40.50.300:FF:000016">
    <property type="entry name" value="Oligopeptide ABC transporter ATP-binding component"/>
    <property type="match status" value="2"/>
</dbReference>
<evidence type="ECO:0000256" key="5">
    <source>
        <dbReference type="ARBA" id="ARBA00022840"/>
    </source>
</evidence>
<comment type="subcellular location">
    <subcellularLocation>
        <location evidence="1">Cell inner membrane</location>
        <topology evidence="1">Peripheral membrane protein</topology>
    </subcellularLocation>
</comment>
<dbReference type="CDD" id="cd03257">
    <property type="entry name" value="ABC_NikE_OppD_transporters"/>
    <property type="match status" value="2"/>
</dbReference>
<evidence type="ECO:0000313" key="8">
    <source>
        <dbReference type="Proteomes" id="UP000245631"/>
    </source>
</evidence>
<dbReference type="SMART" id="SM00382">
    <property type="entry name" value="AAA"/>
    <property type="match status" value="2"/>
</dbReference>
<dbReference type="Gene3D" id="3.40.50.300">
    <property type="entry name" value="P-loop containing nucleotide triphosphate hydrolases"/>
    <property type="match status" value="2"/>
</dbReference>
<evidence type="ECO:0000313" key="7">
    <source>
        <dbReference type="EMBL" id="PWJ90406.1"/>
    </source>
</evidence>
<dbReference type="PANTHER" id="PTHR43776">
    <property type="entry name" value="TRANSPORT ATP-BINDING PROTEIN"/>
    <property type="match status" value="1"/>
</dbReference>
<evidence type="ECO:0000256" key="2">
    <source>
        <dbReference type="ARBA" id="ARBA00005417"/>
    </source>
</evidence>
<dbReference type="InterPro" id="IPR003593">
    <property type="entry name" value="AAA+_ATPase"/>
</dbReference>
<dbReference type="GeneID" id="61053510"/>
<dbReference type="GO" id="GO:0005524">
    <property type="term" value="F:ATP binding"/>
    <property type="evidence" value="ECO:0007669"/>
    <property type="project" value="UniProtKB-KW"/>
</dbReference>
<dbReference type="NCBIfam" id="NF008453">
    <property type="entry name" value="PRK11308.1"/>
    <property type="match status" value="2"/>
</dbReference>
<reference evidence="7 8" key="1">
    <citation type="submission" date="2018-05" db="EMBL/GenBank/DDBJ databases">
        <title>Genomic Encyclopedia of Type Strains, Phase IV (KMG-IV): sequencing the most valuable type-strain genomes for metagenomic binning, comparative biology and taxonomic classification.</title>
        <authorList>
            <person name="Goeker M."/>
        </authorList>
    </citation>
    <scope>NUCLEOTIDE SEQUENCE [LARGE SCALE GENOMIC DNA]</scope>
    <source>
        <strain evidence="7 8">DSM 2626</strain>
    </source>
</reference>
<name>A0A8E3B3T6_RHILI</name>
<dbReference type="GO" id="GO:0055085">
    <property type="term" value="P:transmembrane transport"/>
    <property type="evidence" value="ECO:0007669"/>
    <property type="project" value="UniProtKB-ARBA"/>
</dbReference>
<dbReference type="Pfam" id="PF00005">
    <property type="entry name" value="ABC_tran"/>
    <property type="match status" value="2"/>
</dbReference>
<proteinExistence type="inferred from homology"/>
<dbReference type="InterPro" id="IPR017871">
    <property type="entry name" value="ABC_transporter-like_CS"/>
</dbReference>
<protein>
    <submittedName>
        <fullName evidence="7">Peptide/nickel transport system ATP-binding protein</fullName>
    </submittedName>
</protein>
<dbReference type="InterPro" id="IPR027417">
    <property type="entry name" value="P-loop_NTPase"/>
</dbReference>
<dbReference type="RefSeq" id="WP_109667392.1">
    <property type="nucleotide sequence ID" value="NZ_QGGH01000005.1"/>
</dbReference>
<dbReference type="EMBL" id="QGGH01000005">
    <property type="protein sequence ID" value="PWJ90406.1"/>
    <property type="molecule type" value="Genomic_DNA"/>
</dbReference>
<dbReference type="PROSITE" id="PS00211">
    <property type="entry name" value="ABC_TRANSPORTER_1"/>
    <property type="match status" value="2"/>
</dbReference>
<dbReference type="Proteomes" id="UP000245631">
    <property type="component" value="Unassembled WGS sequence"/>
</dbReference>
<evidence type="ECO:0000256" key="3">
    <source>
        <dbReference type="ARBA" id="ARBA00022448"/>
    </source>
</evidence>
<gene>
    <name evidence="7" type="ORF">C8D77_105301</name>
</gene>
<evidence type="ECO:0000256" key="4">
    <source>
        <dbReference type="ARBA" id="ARBA00022741"/>
    </source>
</evidence>
<dbReference type="Pfam" id="PF08352">
    <property type="entry name" value="oligo_HPY"/>
    <property type="match status" value="2"/>
</dbReference>
<dbReference type="InterPro" id="IPR003439">
    <property type="entry name" value="ABC_transporter-like_ATP-bd"/>
</dbReference>
<keyword evidence="3" id="KW-0813">Transport</keyword>
<comment type="similarity">
    <text evidence="2">Belongs to the ABC transporter superfamily.</text>
</comment>
<dbReference type="InterPro" id="IPR013563">
    <property type="entry name" value="Oligopep_ABC_C"/>
</dbReference>
<dbReference type="GO" id="GO:0016887">
    <property type="term" value="F:ATP hydrolysis activity"/>
    <property type="evidence" value="ECO:0007669"/>
    <property type="project" value="InterPro"/>
</dbReference>
<dbReference type="InterPro" id="IPR050319">
    <property type="entry name" value="ABC_transp_ATP-bind"/>
</dbReference>
<dbReference type="PROSITE" id="PS50893">
    <property type="entry name" value="ABC_TRANSPORTER_2"/>
    <property type="match status" value="2"/>
</dbReference>
<dbReference type="PANTHER" id="PTHR43776:SF7">
    <property type="entry name" value="D,D-DIPEPTIDE TRANSPORT ATP-BINDING PROTEIN DDPF-RELATED"/>
    <property type="match status" value="1"/>
</dbReference>